<dbReference type="PANTHER" id="PTHR16524">
    <property type="entry name" value="CELL DEATH REGULATOR AVEN"/>
    <property type="match status" value="1"/>
</dbReference>
<dbReference type="GO" id="GO:0010972">
    <property type="term" value="P:negative regulation of G2/M transition of mitotic cell cycle"/>
    <property type="evidence" value="ECO:0007669"/>
    <property type="project" value="TreeGrafter"/>
</dbReference>
<dbReference type="InterPro" id="IPR026187">
    <property type="entry name" value="Aven"/>
</dbReference>
<proteinExistence type="predicted"/>
<dbReference type="Proteomes" id="UP000053201">
    <property type="component" value="Unassembled WGS sequence"/>
</dbReference>
<evidence type="ECO:0000256" key="1">
    <source>
        <dbReference type="SAM" id="MobiDB-lite"/>
    </source>
</evidence>
<dbReference type="OrthoDB" id="5596566at2759"/>
<feature type="compositionally biased region" description="Polar residues" evidence="1">
    <location>
        <begin position="44"/>
        <end position="56"/>
    </location>
</feature>
<accession>A0A0L0HHQ5</accession>
<gene>
    <name evidence="2" type="ORF">SPPG_03735</name>
</gene>
<name>A0A0L0HHQ5_SPIPD</name>
<protein>
    <submittedName>
        <fullName evidence="2">Uncharacterized protein</fullName>
    </submittedName>
</protein>
<feature type="region of interest" description="Disordered" evidence="1">
    <location>
        <begin position="178"/>
        <end position="202"/>
    </location>
</feature>
<evidence type="ECO:0000313" key="2">
    <source>
        <dbReference type="EMBL" id="KND00608.1"/>
    </source>
</evidence>
<keyword evidence="3" id="KW-1185">Reference proteome</keyword>
<dbReference type="EMBL" id="KQ257455">
    <property type="protein sequence ID" value="KND00608.1"/>
    <property type="molecule type" value="Genomic_DNA"/>
</dbReference>
<organism evidence="2 3">
    <name type="scientific">Spizellomyces punctatus (strain DAOM BR117)</name>
    <dbReference type="NCBI Taxonomy" id="645134"/>
    <lineage>
        <taxon>Eukaryota</taxon>
        <taxon>Fungi</taxon>
        <taxon>Fungi incertae sedis</taxon>
        <taxon>Chytridiomycota</taxon>
        <taxon>Chytridiomycota incertae sedis</taxon>
        <taxon>Chytridiomycetes</taxon>
        <taxon>Spizellomycetales</taxon>
        <taxon>Spizellomycetaceae</taxon>
        <taxon>Spizellomyces</taxon>
    </lineage>
</organism>
<feature type="compositionally biased region" description="Basic residues" evidence="1">
    <location>
        <begin position="9"/>
        <end position="20"/>
    </location>
</feature>
<dbReference type="eggNOG" id="ENOG502S90J">
    <property type="taxonomic scope" value="Eukaryota"/>
</dbReference>
<feature type="compositionally biased region" description="Basic and acidic residues" evidence="1">
    <location>
        <begin position="58"/>
        <end position="77"/>
    </location>
</feature>
<dbReference type="VEuPathDB" id="FungiDB:SPPG_03735"/>
<feature type="region of interest" description="Disordered" evidence="1">
    <location>
        <begin position="286"/>
        <end position="318"/>
    </location>
</feature>
<dbReference type="InParanoid" id="A0A0L0HHQ5"/>
<reference evidence="2 3" key="1">
    <citation type="submission" date="2009-08" db="EMBL/GenBank/DDBJ databases">
        <title>The Genome Sequence of Spizellomyces punctatus strain DAOM BR117.</title>
        <authorList>
            <consortium name="The Broad Institute Genome Sequencing Platform"/>
            <person name="Russ C."/>
            <person name="Cuomo C."/>
            <person name="Shea T."/>
            <person name="Young S.K."/>
            <person name="Zeng Q."/>
            <person name="Koehrsen M."/>
            <person name="Haas B."/>
            <person name="Borodovsky M."/>
            <person name="Guigo R."/>
            <person name="Alvarado L."/>
            <person name="Berlin A."/>
            <person name="Bochicchio J."/>
            <person name="Borenstein D."/>
            <person name="Chapman S."/>
            <person name="Chen Z."/>
            <person name="Engels R."/>
            <person name="Freedman E."/>
            <person name="Gellesch M."/>
            <person name="Goldberg J."/>
            <person name="Griggs A."/>
            <person name="Gujja S."/>
            <person name="Heiman D."/>
            <person name="Hepburn T."/>
            <person name="Howarth C."/>
            <person name="Jen D."/>
            <person name="Larson L."/>
            <person name="Lewis B."/>
            <person name="Mehta T."/>
            <person name="Park D."/>
            <person name="Pearson M."/>
            <person name="Roberts A."/>
            <person name="Saif S."/>
            <person name="Shenoy N."/>
            <person name="Sisk P."/>
            <person name="Stolte C."/>
            <person name="Sykes S."/>
            <person name="Thomson T."/>
            <person name="Walk T."/>
            <person name="White J."/>
            <person name="Yandava C."/>
            <person name="Burger G."/>
            <person name="Gray M.W."/>
            <person name="Holland P.W.H."/>
            <person name="King N."/>
            <person name="Lang F.B.F."/>
            <person name="Roger A.J."/>
            <person name="Ruiz-Trillo I."/>
            <person name="Lander E."/>
            <person name="Nusbaum C."/>
        </authorList>
    </citation>
    <scope>NUCLEOTIDE SEQUENCE [LARGE SCALE GENOMIC DNA]</scope>
    <source>
        <strain evidence="2 3">DAOM BR117</strain>
    </source>
</reference>
<feature type="region of interest" description="Disordered" evidence="1">
    <location>
        <begin position="1"/>
        <end position="77"/>
    </location>
</feature>
<evidence type="ECO:0000313" key="3">
    <source>
        <dbReference type="Proteomes" id="UP000053201"/>
    </source>
</evidence>
<sequence length="325" mass="36115">MRPDEHKAKASKRWKAKHGIPPRGPQKDEGGARRGETPAGIADQISNTNVDSNQIVETEERPRSKYARRKIESNAYRYHEPTPAEVLAADEGFDRETEELRRLIRDAEETYDSSVYFQFREEKELLGDVEADGRGEMDEVYGGLLQINFEALETSLKRLPLHVRLSLDEKEILSPPNDSNVDVKVSTASRHGPKSNPQNPSVQTISIETNKAVTIEPPIVQIPALNIARPDVPEKRINNGPLQSSRASSFLPPIKLQLTPQIPCEPAHVPPTTCDDDLDMLLNLDQPAEAVPPVPQPASHENRTATLPSSSAEAEDLKWLDDILG</sequence>
<dbReference type="AlphaFoldDB" id="A0A0L0HHQ5"/>
<dbReference type="PANTHER" id="PTHR16524:SF2">
    <property type="entry name" value="CELL DEATH REGULATOR AVEN"/>
    <property type="match status" value="1"/>
</dbReference>
<dbReference type="OMA" id="SNQSRYE"/>
<dbReference type="GeneID" id="27687228"/>
<dbReference type="RefSeq" id="XP_016608647.1">
    <property type="nucleotide sequence ID" value="XM_016751985.1"/>
</dbReference>
<feature type="compositionally biased region" description="Basic and acidic residues" evidence="1">
    <location>
        <begin position="25"/>
        <end position="36"/>
    </location>
</feature>